<proteinExistence type="predicted"/>
<dbReference type="InterPro" id="IPR003425">
    <property type="entry name" value="CCB3/YggT"/>
</dbReference>
<evidence type="ECO:0000256" key="1">
    <source>
        <dbReference type="SAM" id="Phobius"/>
    </source>
</evidence>
<dbReference type="EMBL" id="VLNT01000006">
    <property type="protein sequence ID" value="TSD63083.1"/>
    <property type="molecule type" value="Genomic_DNA"/>
</dbReference>
<dbReference type="AlphaFoldDB" id="A0A554S9S9"/>
<sequence length="97" mass="10920">MGSTIAQIIWIILQVAIWLVIARFVVDWIQVLARQWRPSGFVAVICEVIYTVTDPPLRALRKVIPPIRLGQVMLDLSPMILIIVLVIAQGVARGLMY</sequence>
<gene>
    <name evidence="2" type="ORF">FNM00_09145</name>
</gene>
<comment type="caution">
    <text evidence="2">The sequence shown here is derived from an EMBL/GenBank/DDBJ whole genome shotgun (WGS) entry which is preliminary data.</text>
</comment>
<dbReference type="OrthoDB" id="3216131at2"/>
<dbReference type="Proteomes" id="UP000316988">
    <property type="component" value="Unassembled WGS sequence"/>
</dbReference>
<keyword evidence="3" id="KW-1185">Reference proteome</keyword>
<feature type="transmembrane region" description="Helical" evidence="1">
    <location>
        <begin position="6"/>
        <end position="26"/>
    </location>
</feature>
<evidence type="ECO:0000313" key="2">
    <source>
        <dbReference type="EMBL" id="TSD63083.1"/>
    </source>
</evidence>
<protein>
    <submittedName>
        <fullName evidence="2">YggT family protein</fullName>
    </submittedName>
</protein>
<organism evidence="2 3">
    <name type="scientific">Aeromicrobium piscarium</name>
    <dbReference type="NCBI Taxonomy" id="2590901"/>
    <lineage>
        <taxon>Bacteria</taxon>
        <taxon>Bacillati</taxon>
        <taxon>Actinomycetota</taxon>
        <taxon>Actinomycetes</taxon>
        <taxon>Propionibacteriales</taxon>
        <taxon>Nocardioidaceae</taxon>
        <taxon>Aeromicrobium</taxon>
    </lineage>
</organism>
<feature type="transmembrane region" description="Helical" evidence="1">
    <location>
        <begin position="72"/>
        <end position="92"/>
    </location>
</feature>
<keyword evidence="1" id="KW-0812">Transmembrane</keyword>
<evidence type="ECO:0000313" key="3">
    <source>
        <dbReference type="Proteomes" id="UP000316988"/>
    </source>
</evidence>
<dbReference type="RefSeq" id="WP_143913138.1">
    <property type="nucleotide sequence ID" value="NZ_VLNT01000006.1"/>
</dbReference>
<dbReference type="Pfam" id="PF02325">
    <property type="entry name" value="CCB3_YggT"/>
    <property type="match status" value="1"/>
</dbReference>
<keyword evidence="1" id="KW-1133">Transmembrane helix</keyword>
<reference evidence="2 3" key="1">
    <citation type="submission" date="2019-07" db="EMBL/GenBank/DDBJ databases">
        <authorList>
            <person name="Zhao L.H."/>
        </authorList>
    </citation>
    <scope>NUCLEOTIDE SEQUENCE [LARGE SCALE GENOMIC DNA]</scope>
    <source>
        <strain evidence="2 3">Co35</strain>
    </source>
</reference>
<name>A0A554S9S9_9ACTN</name>
<keyword evidence="1" id="KW-0472">Membrane</keyword>
<dbReference type="GO" id="GO:0016020">
    <property type="term" value="C:membrane"/>
    <property type="evidence" value="ECO:0007669"/>
    <property type="project" value="InterPro"/>
</dbReference>
<accession>A0A554S9S9</accession>